<dbReference type="AlphaFoldDB" id="A0A1S8CUU2"/>
<evidence type="ECO:0000313" key="2">
    <source>
        <dbReference type="EMBL" id="ONG40018.1"/>
    </source>
</evidence>
<reference evidence="2 3" key="1">
    <citation type="submission" date="2016-10" db="EMBL/GenBank/DDBJ databases">
        <title>Draft Genome sequence of Alkanindiges sp. strain H1.</title>
        <authorList>
            <person name="Subhash Y."/>
            <person name="Lee S."/>
        </authorList>
    </citation>
    <scope>NUCLEOTIDE SEQUENCE [LARGE SCALE GENOMIC DNA]</scope>
    <source>
        <strain evidence="2 3">H1</strain>
    </source>
</reference>
<evidence type="ECO:0000313" key="3">
    <source>
        <dbReference type="Proteomes" id="UP000192132"/>
    </source>
</evidence>
<keyword evidence="1" id="KW-0812">Transmembrane</keyword>
<dbReference type="EMBL" id="MLCN01000019">
    <property type="protein sequence ID" value="ONG40018.1"/>
    <property type="molecule type" value="Genomic_DNA"/>
</dbReference>
<keyword evidence="1" id="KW-0472">Membrane</keyword>
<protein>
    <submittedName>
        <fullName evidence="2">Uncharacterized protein</fullName>
    </submittedName>
</protein>
<feature type="transmembrane region" description="Helical" evidence="1">
    <location>
        <begin position="95"/>
        <end position="116"/>
    </location>
</feature>
<feature type="transmembrane region" description="Helical" evidence="1">
    <location>
        <begin position="47"/>
        <end position="74"/>
    </location>
</feature>
<dbReference type="Proteomes" id="UP000192132">
    <property type="component" value="Unassembled WGS sequence"/>
</dbReference>
<keyword evidence="3" id="KW-1185">Reference proteome</keyword>
<evidence type="ECO:0000256" key="1">
    <source>
        <dbReference type="SAM" id="Phobius"/>
    </source>
</evidence>
<gene>
    <name evidence="2" type="ORF">BKE30_07940</name>
</gene>
<sequence>MLLYALVVIIFVYQCMIKNAALSKSVRHFLDFGIKSSDILKLRIFLWIYLLAIVSSLFFGLFASIFFIPGIWMGRRLHMALDSSGIDYITKAGKVANGIAWLGIAGFLYVITNLIFHKTIVFLAQVLR</sequence>
<dbReference type="RefSeq" id="WP_076878083.1">
    <property type="nucleotide sequence ID" value="NZ_MLCN01000019.1"/>
</dbReference>
<organism evidence="2 3">
    <name type="scientific">Alkanindiges hydrocarboniclasticus</name>
    <dbReference type="NCBI Taxonomy" id="1907941"/>
    <lineage>
        <taxon>Bacteria</taxon>
        <taxon>Pseudomonadati</taxon>
        <taxon>Pseudomonadota</taxon>
        <taxon>Gammaproteobacteria</taxon>
        <taxon>Moraxellales</taxon>
        <taxon>Moraxellaceae</taxon>
        <taxon>Alkanindiges</taxon>
    </lineage>
</organism>
<proteinExistence type="predicted"/>
<keyword evidence="1" id="KW-1133">Transmembrane helix</keyword>
<name>A0A1S8CUU2_9GAMM</name>
<accession>A0A1S8CUU2</accession>
<comment type="caution">
    <text evidence="2">The sequence shown here is derived from an EMBL/GenBank/DDBJ whole genome shotgun (WGS) entry which is preliminary data.</text>
</comment>